<dbReference type="InterPro" id="IPR029063">
    <property type="entry name" value="SAM-dependent_MTases_sf"/>
</dbReference>
<dbReference type="Pfam" id="PF08241">
    <property type="entry name" value="Methyltransf_11"/>
    <property type="match status" value="1"/>
</dbReference>
<keyword evidence="3" id="KW-1185">Reference proteome</keyword>
<keyword evidence="2" id="KW-0808">Transferase</keyword>
<feature type="domain" description="Methyltransferase type 11" evidence="1">
    <location>
        <begin position="55"/>
        <end position="104"/>
    </location>
</feature>
<evidence type="ECO:0000313" key="2">
    <source>
        <dbReference type="EMBL" id="MCI3238186.1"/>
    </source>
</evidence>
<dbReference type="SUPFAM" id="SSF53335">
    <property type="entry name" value="S-adenosyl-L-methionine-dependent methyltransferases"/>
    <property type="match status" value="1"/>
</dbReference>
<dbReference type="Proteomes" id="UP001165270">
    <property type="component" value="Unassembled WGS sequence"/>
</dbReference>
<dbReference type="EMBL" id="JALDAX010000001">
    <property type="protein sequence ID" value="MCI3238186.1"/>
    <property type="molecule type" value="Genomic_DNA"/>
</dbReference>
<evidence type="ECO:0000259" key="1">
    <source>
        <dbReference type="Pfam" id="PF08241"/>
    </source>
</evidence>
<dbReference type="InterPro" id="IPR013216">
    <property type="entry name" value="Methyltransf_11"/>
</dbReference>
<dbReference type="CDD" id="cd02440">
    <property type="entry name" value="AdoMet_MTases"/>
    <property type="match status" value="1"/>
</dbReference>
<name>A0ABS9X800_9ACTN</name>
<organism evidence="2 3">
    <name type="scientific">Streptomyces spinosisporus</name>
    <dbReference type="NCBI Taxonomy" id="2927582"/>
    <lineage>
        <taxon>Bacteria</taxon>
        <taxon>Bacillati</taxon>
        <taxon>Actinomycetota</taxon>
        <taxon>Actinomycetes</taxon>
        <taxon>Kitasatosporales</taxon>
        <taxon>Streptomycetaceae</taxon>
        <taxon>Streptomyces</taxon>
    </lineage>
</organism>
<reference evidence="2" key="1">
    <citation type="submission" date="2022-03" db="EMBL/GenBank/DDBJ databases">
        <title>Streptomyces 7R015 and 7R016 isolated from Barleria lupulina in Thailand.</title>
        <authorList>
            <person name="Kanchanasin P."/>
            <person name="Phongsopitanun W."/>
            <person name="Tanasupawat S."/>
        </authorList>
    </citation>
    <scope>NUCLEOTIDE SEQUENCE</scope>
    <source>
        <strain evidence="2">7R016</strain>
    </source>
</reference>
<evidence type="ECO:0000313" key="3">
    <source>
        <dbReference type="Proteomes" id="UP001165270"/>
    </source>
</evidence>
<gene>
    <name evidence="2" type="ORF">MQN93_00460</name>
</gene>
<proteinExistence type="predicted"/>
<keyword evidence="2" id="KW-0489">Methyltransferase</keyword>
<dbReference type="GO" id="GO:0032259">
    <property type="term" value="P:methylation"/>
    <property type="evidence" value="ECO:0007669"/>
    <property type="project" value="UniProtKB-KW"/>
</dbReference>
<protein>
    <submittedName>
        <fullName evidence="2">Methyltransferase domain-containing protein</fullName>
    </submittedName>
</protein>
<dbReference type="GO" id="GO:0008168">
    <property type="term" value="F:methyltransferase activity"/>
    <property type="evidence" value="ECO:0007669"/>
    <property type="project" value="UniProtKB-KW"/>
</dbReference>
<dbReference type="Gene3D" id="3.40.50.150">
    <property type="entry name" value="Vaccinia Virus protein VP39"/>
    <property type="match status" value="1"/>
</dbReference>
<accession>A0ABS9X800</accession>
<comment type="caution">
    <text evidence="2">The sequence shown here is derived from an EMBL/GenBank/DDBJ whole genome shotgun (WGS) entry which is preliminary data.</text>
</comment>
<sequence length="190" mass="20868">MHDRHQQHAQHSPHARYAAGVFRAAGARTVLALGTGDGEDALFLAREGFTVRAVHDVREPLPLPDDSVDAVYAHLLLCMALSTKEIRAAVDELGRVLCPGGLLVYTVRHTGDAHHGTGISHGDHIYEHGGRVVHFFDADLIHDLAKGWRMHGLEAFEEGELPHRLWRVTQARPRVTGARTARRPGSPGSR</sequence>
<dbReference type="RefSeq" id="WP_242707804.1">
    <property type="nucleotide sequence ID" value="NZ_JALDAX010000001.1"/>
</dbReference>